<dbReference type="Pfam" id="PF05161">
    <property type="entry name" value="MOFRL"/>
    <property type="match status" value="1"/>
</dbReference>
<reference evidence="7" key="1">
    <citation type="journal article" date="2014" name="Genome Biol. Evol.">
        <title>Pangenome evidence for extensive interdomain horizontal transfer affecting lineage core and shell genes in uncultured planktonic thaumarchaeota and euryarchaeota.</title>
        <authorList>
            <person name="Deschamps P."/>
            <person name="Zivanovic Y."/>
            <person name="Moreira D."/>
            <person name="Rodriguez-Valera F."/>
            <person name="Lopez-Garcia P."/>
        </authorList>
    </citation>
    <scope>NUCLEOTIDE SEQUENCE</scope>
</reference>
<evidence type="ECO:0000256" key="4">
    <source>
        <dbReference type="ARBA" id="ARBA00022840"/>
    </source>
</evidence>
<dbReference type="EMBL" id="KF900445">
    <property type="protein sequence ID" value="AIE95274.1"/>
    <property type="molecule type" value="Genomic_DNA"/>
</dbReference>
<dbReference type="InterPro" id="IPR007835">
    <property type="entry name" value="MOFRL"/>
</dbReference>
<dbReference type="InterPro" id="IPR039760">
    <property type="entry name" value="MOFRL_protein"/>
</dbReference>
<evidence type="ECO:0000256" key="3">
    <source>
        <dbReference type="ARBA" id="ARBA00022777"/>
    </source>
</evidence>
<dbReference type="InterPro" id="IPR038614">
    <property type="entry name" value="GK_N_sf"/>
</dbReference>
<evidence type="ECO:0000259" key="5">
    <source>
        <dbReference type="Pfam" id="PF05161"/>
    </source>
</evidence>
<dbReference type="GO" id="GO:0005524">
    <property type="term" value="F:ATP binding"/>
    <property type="evidence" value="ECO:0007669"/>
    <property type="project" value="UniProtKB-KW"/>
</dbReference>
<evidence type="ECO:0000313" key="7">
    <source>
        <dbReference type="EMBL" id="AIE95274.1"/>
    </source>
</evidence>
<dbReference type="InterPro" id="IPR025286">
    <property type="entry name" value="MOFRL_assoc_dom"/>
</dbReference>
<dbReference type="GO" id="GO:0005737">
    <property type="term" value="C:cytoplasm"/>
    <property type="evidence" value="ECO:0007669"/>
    <property type="project" value="TreeGrafter"/>
</dbReference>
<evidence type="ECO:0000256" key="1">
    <source>
        <dbReference type="ARBA" id="ARBA00022679"/>
    </source>
</evidence>
<feature type="domain" description="MOFRL-associated" evidence="6">
    <location>
        <begin position="8"/>
        <end position="247"/>
    </location>
</feature>
<dbReference type="PANTHER" id="PTHR12227">
    <property type="entry name" value="GLYCERATE KINASE"/>
    <property type="match status" value="1"/>
</dbReference>
<dbReference type="Pfam" id="PF13660">
    <property type="entry name" value="DUF4147"/>
    <property type="match status" value="1"/>
</dbReference>
<keyword evidence="4" id="KW-0067">ATP-binding</keyword>
<dbReference type="Gene3D" id="3.40.50.10180">
    <property type="entry name" value="Glycerate kinase, MOFRL-like N-terminal domain"/>
    <property type="match status" value="1"/>
</dbReference>
<dbReference type="InterPro" id="IPR037035">
    <property type="entry name" value="GK-like_C_sf"/>
</dbReference>
<feature type="domain" description="MOFRL" evidence="5">
    <location>
        <begin position="325"/>
        <end position="430"/>
    </location>
</feature>
<keyword evidence="3 7" id="KW-0418">Kinase</keyword>
<dbReference type="SUPFAM" id="SSF82544">
    <property type="entry name" value="GckA/TtuD-like"/>
    <property type="match status" value="1"/>
</dbReference>
<name>A0A075FVG7_9EURY</name>
<dbReference type="PANTHER" id="PTHR12227:SF0">
    <property type="entry name" value="GLYCERATE KINASE"/>
    <property type="match status" value="1"/>
</dbReference>
<dbReference type="EC" id="2.7.1.31" evidence="7"/>
<evidence type="ECO:0000259" key="6">
    <source>
        <dbReference type="Pfam" id="PF13660"/>
    </source>
</evidence>
<gene>
    <name evidence="7" type="primary">GLYCTK</name>
</gene>
<evidence type="ECO:0000256" key="2">
    <source>
        <dbReference type="ARBA" id="ARBA00022741"/>
    </source>
</evidence>
<protein>
    <submittedName>
        <fullName evidence="7">Putative glycerate kinase (GLYCTK)</fullName>
        <ecNumber evidence="7">2.7.1.31</ecNumber>
    </submittedName>
</protein>
<accession>A0A075FVG7</accession>
<proteinExistence type="predicted"/>
<dbReference type="GO" id="GO:0008887">
    <property type="term" value="F:glycerate kinase activity"/>
    <property type="evidence" value="ECO:0007669"/>
    <property type="project" value="UniProtKB-EC"/>
</dbReference>
<keyword evidence="1 7" id="KW-0808">Transferase</keyword>
<keyword evidence="2" id="KW-0547">Nucleotide-binding</keyword>
<sequence>MTDLRNDATSIFDSAVSSAMPSSLINKKIQRIGDSLIINNKKYILNRNVKVVAFGKASVDFSKSIENLIGDHITEGISSVPNGILNHFNYSNEKIILREGADGNLPDSNSEKTTKLICQMVKNSSKDDLILVLISGGGSSLLSMPAEGIPSSDKLQTIKLISQNGGDITQLNTVRKHISAVKGGQLSHLASPATILSLVISDVLGDSLDIIASGPTVQDSSTFGDALKVIHDLSLENKVPDSVMNRLIQGSLGELEETPKSCDNTDTFILGSNQDALDSAKKQAELLGYDVFVHSSNISGLARDVGLEYADLAKMKIQEGIQKRVCILGSGETTVVVKGKGLGGRSQELSLAAASELQGLNNVVLLSAGSDGQDGPTDAAGAFADGRTIERAKSLGLDFNSHLEDNDSYNFFVKLNDIFSPGLTGTNITDLQILLITP</sequence>
<dbReference type="Gene3D" id="3.40.1480.10">
    <property type="entry name" value="MOFRL domain"/>
    <property type="match status" value="1"/>
</dbReference>
<dbReference type="AlphaFoldDB" id="A0A075FVG7"/>
<organism evidence="7">
    <name type="scientific">uncultured marine group II/III euryarchaeote AD1000_61_A07</name>
    <dbReference type="NCBI Taxonomy" id="1457792"/>
    <lineage>
        <taxon>Archaea</taxon>
        <taxon>Methanobacteriati</taxon>
        <taxon>Methanobacteriota</taxon>
        <taxon>environmental samples</taxon>
    </lineage>
</organism>
<dbReference type="FunFam" id="3.40.50.10180:FF:000001">
    <property type="entry name" value="Glycerate kinase"/>
    <property type="match status" value="1"/>
</dbReference>